<accession>A0A851MQV7</accession>
<evidence type="ECO:0000256" key="5">
    <source>
        <dbReference type="ARBA" id="ARBA00022759"/>
    </source>
</evidence>
<keyword evidence="2" id="KW-0548">Nucleotidyltransferase</keyword>
<dbReference type="PANTHER" id="PTHR41694">
    <property type="entry name" value="ENDOGENOUS RETROVIRUS GROUP K MEMBER POL PROTEIN"/>
    <property type="match status" value="1"/>
</dbReference>
<evidence type="ECO:0000256" key="1">
    <source>
        <dbReference type="ARBA" id="ARBA00022679"/>
    </source>
</evidence>
<dbReference type="PANTHER" id="PTHR41694:SF3">
    <property type="entry name" value="RNA-DIRECTED DNA POLYMERASE-RELATED"/>
    <property type="match status" value="1"/>
</dbReference>
<sequence>IVAGNSAADQSTMAAVVPNLFEQACLSHSFYHQNAIYIYGQQVSLQKSFCLTKTQARDIIHACPDCQLFTSLPTAHGVNPQGLSSNEAWQTDVTHIPFFGTLKYLH</sequence>
<reference evidence="9" key="1">
    <citation type="submission" date="2019-09" db="EMBL/GenBank/DDBJ databases">
        <title>Bird 10,000 Genomes (B10K) Project - Family phase.</title>
        <authorList>
            <person name="Zhang G."/>
        </authorList>
    </citation>
    <scope>NUCLEOTIDE SEQUENCE</scope>
    <source>
        <strain evidence="9">B10K-DU-001-09</strain>
        <tissue evidence="9">Muscle</tissue>
    </source>
</reference>
<dbReference type="InterPro" id="IPR003308">
    <property type="entry name" value="Integrase_Zn-bd_dom_N"/>
</dbReference>
<dbReference type="Proteomes" id="UP000614027">
    <property type="component" value="Unassembled WGS sequence"/>
</dbReference>
<evidence type="ECO:0000256" key="6">
    <source>
        <dbReference type="ARBA" id="ARBA00022801"/>
    </source>
</evidence>
<dbReference type="GO" id="GO:0016787">
    <property type="term" value="F:hydrolase activity"/>
    <property type="evidence" value="ECO:0007669"/>
    <property type="project" value="UniProtKB-KW"/>
</dbReference>
<dbReference type="SUPFAM" id="SSF46919">
    <property type="entry name" value="N-terminal Zn binding domain of HIV integrase"/>
    <property type="match status" value="1"/>
</dbReference>
<dbReference type="GO" id="GO:0004519">
    <property type="term" value="F:endonuclease activity"/>
    <property type="evidence" value="ECO:0007669"/>
    <property type="project" value="UniProtKB-KW"/>
</dbReference>
<evidence type="ECO:0000256" key="2">
    <source>
        <dbReference type="ARBA" id="ARBA00022695"/>
    </source>
</evidence>
<evidence type="ECO:0000256" key="4">
    <source>
        <dbReference type="ARBA" id="ARBA00022723"/>
    </source>
</evidence>
<evidence type="ECO:0000259" key="8">
    <source>
        <dbReference type="Pfam" id="PF02022"/>
    </source>
</evidence>
<dbReference type="GO" id="GO:0003964">
    <property type="term" value="F:RNA-directed DNA polymerase activity"/>
    <property type="evidence" value="ECO:0007669"/>
    <property type="project" value="UniProtKB-KW"/>
</dbReference>
<keyword evidence="6" id="KW-0378">Hydrolase</keyword>
<dbReference type="OrthoDB" id="9381447at2759"/>
<keyword evidence="7" id="KW-0695">RNA-directed DNA polymerase</keyword>
<keyword evidence="10" id="KW-1185">Reference proteome</keyword>
<dbReference type="GO" id="GO:0035613">
    <property type="term" value="F:RNA stem-loop binding"/>
    <property type="evidence" value="ECO:0007669"/>
    <property type="project" value="TreeGrafter"/>
</dbReference>
<dbReference type="InterPro" id="IPR017856">
    <property type="entry name" value="Integrase-like_N"/>
</dbReference>
<protein>
    <submittedName>
        <fullName evidence="9">POK7 protein</fullName>
    </submittedName>
</protein>
<gene>
    <name evidence="9" type="primary">Ervk7_1</name>
    <name evidence="9" type="ORF">CAMPRO_R15696</name>
</gene>
<dbReference type="EMBL" id="WBMV01006917">
    <property type="protein sequence ID" value="NXC33609.1"/>
    <property type="molecule type" value="Genomic_DNA"/>
</dbReference>
<evidence type="ECO:0000313" key="10">
    <source>
        <dbReference type="Proteomes" id="UP000614027"/>
    </source>
</evidence>
<keyword evidence="4" id="KW-0479">Metal-binding</keyword>
<feature type="non-terminal residue" evidence="9">
    <location>
        <position position="1"/>
    </location>
</feature>
<dbReference type="Pfam" id="PF02022">
    <property type="entry name" value="Integrase_Zn"/>
    <property type="match status" value="1"/>
</dbReference>
<proteinExistence type="predicted"/>
<feature type="domain" description="Integrase-type" evidence="8">
    <location>
        <begin position="27"/>
        <end position="67"/>
    </location>
</feature>
<keyword evidence="1" id="KW-0808">Transferase</keyword>
<dbReference type="GO" id="GO:0008270">
    <property type="term" value="F:zinc ion binding"/>
    <property type="evidence" value="ECO:0007669"/>
    <property type="project" value="InterPro"/>
</dbReference>
<dbReference type="Gene3D" id="1.10.10.200">
    <property type="match status" value="1"/>
</dbReference>
<name>A0A851MQV7_9DEND</name>
<feature type="non-terminal residue" evidence="9">
    <location>
        <position position="106"/>
    </location>
</feature>
<comment type="caution">
    <text evidence="9">The sequence shown here is derived from an EMBL/GenBank/DDBJ whole genome shotgun (WGS) entry which is preliminary data.</text>
</comment>
<dbReference type="AlphaFoldDB" id="A0A851MQV7"/>
<organism evidence="9 10">
    <name type="scientific">Campylorhamphus procurvoides</name>
    <dbReference type="NCBI Taxonomy" id="190295"/>
    <lineage>
        <taxon>Eukaryota</taxon>
        <taxon>Metazoa</taxon>
        <taxon>Chordata</taxon>
        <taxon>Craniata</taxon>
        <taxon>Vertebrata</taxon>
        <taxon>Euteleostomi</taxon>
        <taxon>Archelosauria</taxon>
        <taxon>Archosauria</taxon>
        <taxon>Dinosauria</taxon>
        <taxon>Saurischia</taxon>
        <taxon>Theropoda</taxon>
        <taxon>Coelurosauria</taxon>
        <taxon>Aves</taxon>
        <taxon>Neognathae</taxon>
        <taxon>Neoaves</taxon>
        <taxon>Telluraves</taxon>
        <taxon>Australaves</taxon>
        <taxon>Passeriformes</taxon>
        <taxon>Dendrocolaptidae</taxon>
        <taxon>Campylorhamphus</taxon>
    </lineage>
</organism>
<keyword evidence="5" id="KW-0255">Endonuclease</keyword>
<evidence type="ECO:0000256" key="7">
    <source>
        <dbReference type="ARBA" id="ARBA00022918"/>
    </source>
</evidence>
<keyword evidence="3" id="KW-0540">Nuclease</keyword>
<evidence type="ECO:0000313" key="9">
    <source>
        <dbReference type="EMBL" id="NXC33609.1"/>
    </source>
</evidence>
<evidence type="ECO:0000256" key="3">
    <source>
        <dbReference type="ARBA" id="ARBA00022722"/>
    </source>
</evidence>